<reference evidence="1 2" key="2">
    <citation type="journal article" date="2022" name="Mol. Ecol. Resour.">
        <title>The genomes of chicory, endive, great burdock and yacon provide insights into Asteraceae paleo-polyploidization history and plant inulin production.</title>
        <authorList>
            <person name="Fan W."/>
            <person name="Wang S."/>
            <person name="Wang H."/>
            <person name="Wang A."/>
            <person name="Jiang F."/>
            <person name="Liu H."/>
            <person name="Zhao H."/>
            <person name="Xu D."/>
            <person name="Zhang Y."/>
        </authorList>
    </citation>
    <scope>NUCLEOTIDE SEQUENCE [LARGE SCALE GENOMIC DNA]</scope>
    <source>
        <strain evidence="2">cv. Yunnan</strain>
        <tissue evidence="1">Leaves</tissue>
    </source>
</reference>
<sequence length="295" mass="32252">MSTAPIPGVYHRMYECQVTSRNEPVTSPPLQIFTLLILSNGHRVGYQEMFKNSGDLLCTITGFDSFSLQQNAGAVGDDAGLMARGYHHRNVCIIPVFAHKTNPASAAMCGMKIITVGTDSKGNINIAELRKATEANKQNLSALMVTYPLTHGVYEEGIDEICKIIHDNGGQVYMDSANMNAQVVLTSLGWIGPDVCHLNLHKTFRIPHGGGGPRMGPIGVKKHLAPYLPSHPVLYADGTKEFTEDAIAKLEDDELLNEEDGTALMCHRLYMVDDVDMMDDVKQMAAALGNEIFVF</sequence>
<comment type="caution">
    <text evidence="1">The sequence shown here is derived from an EMBL/GenBank/DDBJ whole genome shotgun (WGS) entry which is preliminary data.</text>
</comment>
<name>A0ACB9JXY1_9ASTR</name>
<dbReference type="EMBL" id="CM042019">
    <property type="protein sequence ID" value="KAI3824872.1"/>
    <property type="molecule type" value="Genomic_DNA"/>
</dbReference>
<accession>A0ACB9JXY1</accession>
<dbReference type="Proteomes" id="UP001056120">
    <property type="component" value="Linkage Group LG02"/>
</dbReference>
<evidence type="ECO:0000313" key="1">
    <source>
        <dbReference type="EMBL" id="KAI3824872.1"/>
    </source>
</evidence>
<evidence type="ECO:0000313" key="2">
    <source>
        <dbReference type="Proteomes" id="UP001056120"/>
    </source>
</evidence>
<organism evidence="1 2">
    <name type="scientific">Smallanthus sonchifolius</name>
    <dbReference type="NCBI Taxonomy" id="185202"/>
    <lineage>
        <taxon>Eukaryota</taxon>
        <taxon>Viridiplantae</taxon>
        <taxon>Streptophyta</taxon>
        <taxon>Embryophyta</taxon>
        <taxon>Tracheophyta</taxon>
        <taxon>Spermatophyta</taxon>
        <taxon>Magnoliopsida</taxon>
        <taxon>eudicotyledons</taxon>
        <taxon>Gunneridae</taxon>
        <taxon>Pentapetalae</taxon>
        <taxon>asterids</taxon>
        <taxon>campanulids</taxon>
        <taxon>Asterales</taxon>
        <taxon>Asteraceae</taxon>
        <taxon>Asteroideae</taxon>
        <taxon>Heliantheae alliance</taxon>
        <taxon>Millerieae</taxon>
        <taxon>Smallanthus</taxon>
    </lineage>
</organism>
<gene>
    <name evidence="1" type="ORF">L1987_06344</name>
</gene>
<proteinExistence type="predicted"/>
<reference evidence="2" key="1">
    <citation type="journal article" date="2022" name="Mol. Ecol. Resour.">
        <title>The genomes of chicory, endive, great burdock and yacon provide insights into Asteraceae palaeo-polyploidization history and plant inulin production.</title>
        <authorList>
            <person name="Fan W."/>
            <person name="Wang S."/>
            <person name="Wang H."/>
            <person name="Wang A."/>
            <person name="Jiang F."/>
            <person name="Liu H."/>
            <person name="Zhao H."/>
            <person name="Xu D."/>
            <person name="Zhang Y."/>
        </authorList>
    </citation>
    <scope>NUCLEOTIDE SEQUENCE [LARGE SCALE GENOMIC DNA]</scope>
    <source>
        <strain evidence="2">cv. Yunnan</strain>
    </source>
</reference>
<protein>
    <submittedName>
        <fullName evidence="1">Uncharacterized protein</fullName>
    </submittedName>
</protein>
<keyword evidence="2" id="KW-1185">Reference proteome</keyword>